<protein>
    <submittedName>
        <fullName evidence="3">Uncharacterized protein</fullName>
    </submittedName>
</protein>
<feature type="transmembrane region" description="Helical" evidence="2">
    <location>
        <begin position="105"/>
        <end position="125"/>
    </location>
</feature>
<feature type="transmembrane region" description="Helical" evidence="2">
    <location>
        <begin position="293"/>
        <end position="313"/>
    </location>
</feature>
<organism evidence="3 4">
    <name type="scientific">Sphaerobolus stellatus (strain SS14)</name>
    <dbReference type="NCBI Taxonomy" id="990650"/>
    <lineage>
        <taxon>Eukaryota</taxon>
        <taxon>Fungi</taxon>
        <taxon>Dikarya</taxon>
        <taxon>Basidiomycota</taxon>
        <taxon>Agaricomycotina</taxon>
        <taxon>Agaricomycetes</taxon>
        <taxon>Phallomycetidae</taxon>
        <taxon>Geastrales</taxon>
        <taxon>Sphaerobolaceae</taxon>
        <taxon>Sphaerobolus</taxon>
    </lineage>
</organism>
<sequence>MPGFDIPEIPDTSIPDTSIPDTPIPGDDDGGQGGSSYGPPKSKDREPGTLHPLTIGVKKAVRDGAIGVYIAFTVLSAHQLIAALLKLCVGRRQRKGFQRTTKFKVLMVLTTLSLLTVNALGIAYVRLGQTLETSDSELQSSDGSVDDDSFLNLITSIWTIQAVNDFLAKVAQWLVIISAVMLLYDYLAYKTQGGEEPGNHQRDSFKSAWEKYPKSFIILHVGAFVLVIVGTVQLGIFMVSPDPDTQKTTRIAVAWVFSVFFGMTTMIFAKLYGAVKAYVTLLPELNARGLKSALTFLFYLTIFFIVDAILISSSIDQNIAKLVEITVVGGLTASIVWSLLWEREIKAPTPTKASTPGWKAVKIIFRLLRLVFNYHYGEDNYDYQHDEDN</sequence>
<evidence type="ECO:0000256" key="1">
    <source>
        <dbReference type="SAM" id="MobiDB-lite"/>
    </source>
</evidence>
<feature type="compositionally biased region" description="Low complexity" evidence="1">
    <location>
        <begin position="9"/>
        <end position="25"/>
    </location>
</feature>
<feature type="transmembrane region" description="Helical" evidence="2">
    <location>
        <begin position="216"/>
        <end position="239"/>
    </location>
</feature>
<dbReference type="EMBL" id="KN837153">
    <property type="protein sequence ID" value="KIJ39275.1"/>
    <property type="molecule type" value="Genomic_DNA"/>
</dbReference>
<feature type="region of interest" description="Disordered" evidence="1">
    <location>
        <begin position="1"/>
        <end position="50"/>
    </location>
</feature>
<accession>A0A0C9VMT8</accession>
<keyword evidence="2" id="KW-0472">Membrane</keyword>
<keyword evidence="2" id="KW-1133">Transmembrane helix</keyword>
<evidence type="ECO:0000313" key="4">
    <source>
        <dbReference type="Proteomes" id="UP000054279"/>
    </source>
</evidence>
<dbReference type="HOGENOM" id="CLU_710120_0_0_1"/>
<name>A0A0C9VMT8_SPHS4</name>
<gene>
    <name evidence="3" type="ORF">M422DRAFT_781102</name>
</gene>
<proteinExistence type="predicted"/>
<reference evidence="3 4" key="1">
    <citation type="submission" date="2014-06" db="EMBL/GenBank/DDBJ databases">
        <title>Evolutionary Origins and Diversification of the Mycorrhizal Mutualists.</title>
        <authorList>
            <consortium name="DOE Joint Genome Institute"/>
            <consortium name="Mycorrhizal Genomics Consortium"/>
            <person name="Kohler A."/>
            <person name="Kuo A."/>
            <person name="Nagy L.G."/>
            <person name="Floudas D."/>
            <person name="Copeland A."/>
            <person name="Barry K.W."/>
            <person name="Cichocki N."/>
            <person name="Veneault-Fourrey C."/>
            <person name="LaButti K."/>
            <person name="Lindquist E.A."/>
            <person name="Lipzen A."/>
            <person name="Lundell T."/>
            <person name="Morin E."/>
            <person name="Murat C."/>
            <person name="Riley R."/>
            <person name="Ohm R."/>
            <person name="Sun H."/>
            <person name="Tunlid A."/>
            <person name="Henrissat B."/>
            <person name="Grigoriev I.V."/>
            <person name="Hibbett D.S."/>
            <person name="Martin F."/>
        </authorList>
    </citation>
    <scope>NUCLEOTIDE SEQUENCE [LARGE SCALE GENOMIC DNA]</scope>
    <source>
        <strain evidence="3 4">SS14</strain>
    </source>
</reference>
<keyword evidence="2" id="KW-0812">Transmembrane</keyword>
<evidence type="ECO:0000313" key="3">
    <source>
        <dbReference type="EMBL" id="KIJ39275.1"/>
    </source>
</evidence>
<feature type="transmembrane region" description="Helical" evidence="2">
    <location>
        <begin position="319"/>
        <end position="340"/>
    </location>
</feature>
<keyword evidence="4" id="KW-1185">Reference proteome</keyword>
<dbReference type="Proteomes" id="UP000054279">
    <property type="component" value="Unassembled WGS sequence"/>
</dbReference>
<feature type="transmembrane region" description="Helical" evidence="2">
    <location>
        <begin position="251"/>
        <end position="272"/>
    </location>
</feature>
<evidence type="ECO:0000256" key="2">
    <source>
        <dbReference type="SAM" id="Phobius"/>
    </source>
</evidence>
<feature type="transmembrane region" description="Helical" evidence="2">
    <location>
        <begin position="66"/>
        <end position="85"/>
    </location>
</feature>
<dbReference type="AlphaFoldDB" id="A0A0C9VMT8"/>